<evidence type="ECO:0000313" key="1">
    <source>
        <dbReference type="EMBL" id="CAB3977985.1"/>
    </source>
</evidence>
<reference evidence="1" key="1">
    <citation type="submission" date="2020-04" db="EMBL/GenBank/DDBJ databases">
        <authorList>
            <person name="Alioto T."/>
            <person name="Alioto T."/>
            <person name="Gomez Garrido J."/>
        </authorList>
    </citation>
    <scope>NUCLEOTIDE SEQUENCE</scope>
    <source>
        <strain evidence="1">A484AB</strain>
    </source>
</reference>
<comment type="caution">
    <text evidence="1">The sequence shown here is derived from an EMBL/GenBank/DDBJ whole genome shotgun (WGS) entry which is preliminary data.</text>
</comment>
<keyword evidence="2" id="KW-1185">Reference proteome</keyword>
<name>A0A6S7FF10_PARCT</name>
<dbReference type="PANTHER" id="PTHR31701">
    <property type="entry name" value="ENDOPLASMIC RETICULUM MEMBRANE-ASSOCIATED RNA DEGRADATION PROTEIN"/>
    <property type="match status" value="1"/>
</dbReference>
<dbReference type="OrthoDB" id="49386at2759"/>
<accession>A0A6S7FF10</accession>
<gene>
    <name evidence="1" type="ORF">PACLA_8A028093</name>
</gene>
<dbReference type="Pfam" id="PF13910">
    <property type="entry name" value="DUF4209"/>
    <property type="match status" value="1"/>
</dbReference>
<evidence type="ECO:0000313" key="2">
    <source>
        <dbReference type="Proteomes" id="UP001152795"/>
    </source>
</evidence>
<dbReference type="PANTHER" id="PTHR31701:SF2">
    <property type="entry name" value="ENDOPLASMIC RETICULUM MEMBRANE-ASSOCIATED RNA DEGRADATION PROTEIN"/>
    <property type="match status" value="1"/>
</dbReference>
<dbReference type="AlphaFoldDB" id="A0A6S7FF10"/>
<organism evidence="1 2">
    <name type="scientific">Paramuricea clavata</name>
    <name type="common">Red gorgonian</name>
    <name type="synonym">Violescent sea-whip</name>
    <dbReference type="NCBI Taxonomy" id="317549"/>
    <lineage>
        <taxon>Eukaryota</taxon>
        <taxon>Metazoa</taxon>
        <taxon>Cnidaria</taxon>
        <taxon>Anthozoa</taxon>
        <taxon>Octocorallia</taxon>
        <taxon>Malacalcyonacea</taxon>
        <taxon>Plexauridae</taxon>
        <taxon>Paramuricea</taxon>
    </lineage>
</organism>
<protein>
    <submittedName>
        <fullName evidence="1">Uncharacterized protein</fullName>
    </submittedName>
</protein>
<dbReference type="EMBL" id="CACRXK020000083">
    <property type="protein sequence ID" value="CAB3977985.1"/>
    <property type="molecule type" value="Genomic_DNA"/>
</dbReference>
<proteinExistence type="predicted"/>
<dbReference type="Proteomes" id="UP001152795">
    <property type="component" value="Unassembled WGS sequence"/>
</dbReference>
<sequence length="707" mass="81518">MDKGQRSSYLSSNVKKLICFQPDGFPQKGCYGDLFFKDGLLNWNAVEEICNLDQCFSQDGVSDYIMAISHLYPVSYQVHASICQLTTEEFELKYENLLTWTTKSKHLLRCFNLLKSPQSQTGCLVTSLLLLTSTLERLLGDIFLTCSDETVTCPSLLKDLLKMQELRSVLGESFMNCLEVFIGSPCGLNLRNLAWHGFLSDGELPAHYVSFLLMLTISLAETAKAHNEQTHFEKLSERQLIKYSESTIIKDVFQNIELTQTDNSMSKLFSRSHFVTTSMLSLWYLASDFFQQERYEYAVMILLPQLEHSLRRLYASVNEMPGRVQTAESAEFYTTFNEILSPELANGTPNLLLQFLEPCYIELLLDILVHPEGSRLRDHLSHGEVDILHFPKYLANHVLCIAITFCLRFCPDDTSGIDCFSGRDCFSELDGHFGQLDNFSEISITVQDYRSIFHPFSCFRRELSTLICSLLEWKNLAQPNEDEFQENCSEDLYDKTAWERIINTILQQTSFAKSSAEMADRYTSQEERSVCDEEVLKIMLSLLDDCELHTLFRPRYELEVILVLRQVAGHCLQTSHQIQQISQTRYSEWEQKTLRSRQRNNYKRFWFHLPSVAQTLCLLTVVIGSEFNNINKMTGAQVKKNKFLKKCLQCSENLASLSSSSRNKWLECNEVCKTWLDQVSVYYDQHIVWKHVSTAIDYAVYWCGVGV</sequence>
<dbReference type="InterPro" id="IPR039635">
    <property type="entry name" value="ERMARD"/>
</dbReference>
<dbReference type="InterPro" id="IPR025209">
    <property type="entry name" value="DUF4209"/>
</dbReference>